<comment type="caution">
    <text evidence="1">The sequence shown here is derived from an EMBL/GenBank/DDBJ whole genome shotgun (WGS) entry which is preliminary data.</text>
</comment>
<gene>
    <name evidence="1" type="ORF">QC761_0098580</name>
</gene>
<reference evidence="1 2" key="1">
    <citation type="journal article" date="2023" name="bioRxiv">
        <title>High-quality genome assemblies of four members of thePodospora anserinaspecies complex.</title>
        <authorList>
            <person name="Ament-Velasquez S.L."/>
            <person name="Vogan A.A."/>
            <person name="Wallerman O."/>
            <person name="Hartmann F."/>
            <person name="Gautier V."/>
            <person name="Silar P."/>
            <person name="Giraud T."/>
            <person name="Johannesson H."/>
        </authorList>
    </citation>
    <scope>NUCLEOTIDE SEQUENCE [LARGE SCALE GENOMIC DNA]</scope>
    <source>
        <strain evidence="1 2">CBS 112042</strain>
    </source>
</reference>
<protein>
    <submittedName>
        <fullName evidence="1">Uncharacterized protein</fullName>
    </submittedName>
</protein>
<evidence type="ECO:0000313" key="1">
    <source>
        <dbReference type="EMBL" id="KAK4641085.1"/>
    </source>
</evidence>
<dbReference type="GeneID" id="87892443"/>
<proteinExistence type="predicted"/>
<dbReference type="RefSeq" id="XP_062730061.1">
    <property type="nucleotide sequence ID" value="XM_062873075.1"/>
</dbReference>
<keyword evidence="2" id="KW-1185">Reference proteome</keyword>
<name>A0ABR0FAS5_9PEZI</name>
<dbReference type="EMBL" id="JAFFGZ010000008">
    <property type="protein sequence ID" value="KAK4641085.1"/>
    <property type="molecule type" value="Genomic_DNA"/>
</dbReference>
<sequence>MNFKIASDQMVNGFILQEKTFATDYAEATYLDADSRMSGQVYLRSPVQRLNESLAQANRLVRDANLNTALRRLVVYCDTLEIPENVVVAHDDLANDIDLRIFARKLQCLADAKNALKMSLSTTCILDIFRYSLPASFGVNFISTDGSSRSMSLS</sequence>
<dbReference type="Proteomes" id="UP001322138">
    <property type="component" value="Unassembled WGS sequence"/>
</dbReference>
<accession>A0ABR0FAS5</accession>
<evidence type="ECO:0000313" key="2">
    <source>
        <dbReference type="Proteomes" id="UP001322138"/>
    </source>
</evidence>
<organism evidence="1 2">
    <name type="scientific">Podospora bellae-mahoneyi</name>
    <dbReference type="NCBI Taxonomy" id="2093777"/>
    <lineage>
        <taxon>Eukaryota</taxon>
        <taxon>Fungi</taxon>
        <taxon>Dikarya</taxon>
        <taxon>Ascomycota</taxon>
        <taxon>Pezizomycotina</taxon>
        <taxon>Sordariomycetes</taxon>
        <taxon>Sordariomycetidae</taxon>
        <taxon>Sordariales</taxon>
        <taxon>Podosporaceae</taxon>
        <taxon>Podospora</taxon>
    </lineage>
</organism>